<feature type="region of interest" description="Disordered" evidence="3">
    <location>
        <begin position="1"/>
        <end position="92"/>
    </location>
</feature>
<dbReference type="GO" id="GO:0003682">
    <property type="term" value="F:chromatin binding"/>
    <property type="evidence" value="ECO:0007669"/>
    <property type="project" value="TreeGrafter"/>
</dbReference>
<feature type="compositionally biased region" description="Acidic residues" evidence="3">
    <location>
        <begin position="1218"/>
        <end position="1228"/>
    </location>
</feature>
<dbReference type="InterPro" id="IPR056396">
    <property type="entry name" value="HEAT_SCC3-SA"/>
</dbReference>
<evidence type="ECO:0000256" key="1">
    <source>
        <dbReference type="ARBA" id="ARBA00005486"/>
    </source>
</evidence>
<accession>A0AAE1HWX9</accession>
<feature type="region of interest" description="Disordered" evidence="3">
    <location>
        <begin position="1149"/>
        <end position="1327"/>
    </location>
</feature>
<feature type="domain" description="SCD" evidence="4">
    <location>
        <begin position="310"/>
        <end position="395"/>
    </location>
</feature>
<dbReference type="GO" id="GO:0005634">
    <property type="term" value="C:nucleus"/>
    <property type="evidence" value="ECO:0007669"/>
    <property type="project" value="TreeGrafter"/>
</dbReference>
<feature type="compositionally biased region" description="Polar residues" evidence="3">
    <location>
        <begin position="1295"/>
        <end position="1306"/>
    </location>
</feature>
<feature type="compositionally biased region" description="Low complexity" evidence="3">
    <location>
        <begin position="22"/>
        <end position="35"/>
    </location>
</feature>
<proteinExistence type="inferred from homology"/>
<organism evidence="5 6">
    <name type="scientific">Frankliniella fusca</name>
    <dbReference type="NCBI Taxonomy" id="407009"/>
    <lineage>
        <taxon>Eukaryota</taxon>
        <taxon>Metazoa</taxon>
        <taxon>Ecdysozoa</taxon>
        <taxon>Arthropoda</taxon>
        <taxon>Hexapoda</taxon>
        <taxon>Insecta</taxon>
        <taxon>Pterygota</taxon>
        <taxon>Neoptera</taxon>
        <taxon>Paraneoptera</taxon>
        <taxon>Thysanoptera</taxon>
        <taxon>Terebrantia</taxon>
        <taxon>Thripoidea</taxon>
        <taxon>Thripidae</taxon>
        <taxon>Frankliniella</taxon>
    </lineage>
</organism>
<evidence type="ECO:0000259" key="4">
    <source>
        <dbReference type="PROSITE" id="PS51425"/>
    </source>
</evidence>
<evidence type="ECO:0000256" key="3">
    <source>
        <dbReference type="SAM" id="MobiDB-lite"/>
    </source>
</evidence>
<dbReference type="Pfam" id="PF24571">
    <property type="entry name" value="HEAT_SCC3-SA"/>
    <property type="match status" value="1"/>
</dbReference>
<feature type="coiled-coil region" evidence="2">
    <location>
        <begin position="274"/>
        <end position="301"/>
    </location>
</feature>
<feature type="region of interest" description="Disordered" evidence="3">
    <location>
        <begin position="1071"/>
        <end position="1112"/>
    </location>
</feature>
<reference evidence="5" key="2">
    <citation type="journal article" date="2023" name="BMC Genomics">
        <title>Pest status, molecular evolution, and epigenetic factors derived from the genome assembly of Frankliniella fusca, a thysanopteran phytovirus vector.</title>
        <authorList>
            <person name="Catto M.A."/>
            <person name="Labadie P.E."/>
            <person name="Jacobson A.L."/>
            <person name="Kennedy G.G."/>
            <person name="Srinivasan R."/>
            <person name="Hunt B.G."/>
        </authorList>
    </citation>
    <scope>NUCLEOTIDE SEQUENCE</scope>
    <source>
        <strain evidence="5">PL_HMW_Pooled</strain>
    </source>
</reference>
<dbReference type="EMBL" id="JAHWGI010001376">
    <property type="protein sequence ID" value="KAK3929117.1"/>
    <property type="molecule type" value="Genomic_DNA"/>
</dbReference>
<feature type="compositionally biased region" description="Low complexity" evidence="3">
    <location>
        <begin position="1280"/>
        <end position="1294"/>
    </location>
</feature>
<evidence type="ECO:0000313" key="5">
    <source>
        <dbReference type="EMBL" id="KAK3929117.1"/>
    </source>
</evidence>
<dbReference type="Pfam" id="PF08514">
    <property type="entry name" value="STAG"/>
    <property type="match status" value="1"/>
</dbReference>
<feature type="compositionally biased region" description="Basic and acidic residues" evidence="3">
    <location>
        <begin position="1185"/>
        <end position="1203"/>
    </location>
</feature>
<comment type="similarity">
    <text evidence="1">Belongs to the SCC3 family.</text>
</comment>
<keyword evidence="2" id="KW-0175">Coiled coil</keyword>
<evidence type="ECO:0000313" key="6">
    <source>
        <dbReference type="Proteomes" id="UP001219518"/>
    </source>
</evidence>
<dbReference type="Pfam" id="PF21581">
    <property type="entry name" value="SCD"/>
    <property type="match status" value="1"/>
</dbReference>
<dbReference type="SUPFAM" id="SSF48371">
    <property type="entry name" value="ARM repeat"/>
    <property type="match status" value="1"/>
</dbReference>
<dbReference type="InterPro" id="IPR020839">
    <property type="entry name" value="SCD"/>
</dbReference>
<dbReference type="GO" id="GO:0007062">
    <property type="term" value="P:sister chromatid cohesion"/>
    <property type="evidence" value="ECO:0007669"/>
    <property type="project" value="UniProtKB-ARBA"/>
</dbReference>
<dbReference type="Proteomes" id="UP001219518">
    <property type="component" value="Unassembled WGS sequence"/>
</dbReference>
<dbReference type="InterPro" id="IPR039662">
    <property type="entry name" value="Cohesin_Scc3/SA"/>
</dbReference>
<dbReference type="InterPro" id="IPR016024">
    <property type="entry name" value="ARM-type_fold"/>
</dbReference>
<dbReference type="PANTHER" id="PTHR11199">
    <property type="entry name" value="STROMAL ANTIGEN"/>
    <property type="match status" value="1"/>
</dbReference>
<dbReference type="GO" id="GO:0008278">
    <property type="term" value="C:cohesin complex"/>
    <property type="evidence" value="ECO:0007669"/>
    <property type="project" value="TreeGrafter"/>
</dbReference>
<feature type="compositionally biased region" description="Low complexity" evidence="3">
    <location>
        <begin position="1250"/>
        <end position="1266"/>
    </location>
</feature>
<name>A0AAE1HWX9_9NEOP</name>
<keyword evidence="6" id="KW-1185">Reference proteome</keyword>
<evidence type="ECO:0000256" key="2">
    <source>
        <dbReference type="SAM" id="Coils"/>
    </source>
</evidence>
<dbReference type="PROSITE" id="PS51425">
    <property type="entry name" value="SCD"/>
    <property type="match status" value="1"/>
</dbReference>
<dbReference type="GO" id="GO:0000785">
    <property type="term" value="C:chromatin"/>
    <property type="evidence" value="ECO:0007669"/>
    <property type="project" value="TreeGrafter"/>
</dbReference>
<feature type="compositionally biased region" description="Acidic residues" evidence="3">
    <location>
        <begin position="1094"/>
        <end position="1109"/>
    </location>
</feature>
<protein>
    <submittedName>
        <fullName evidence="5">Cohesin subunit SA-1</fullName>
    </submittedName>
</protein>
<dbReference type="InterPro" id="IPR013721">
    <property type="entry name" value="STAG"/>
</dbReference>
<feature type="compositionally biased region" description="Acidic residues" evidence="3">
    <location>
        <begin position="1307"/>
        <end position="1327"/>
    </location>
</feature>
<feature type="compositionally biased region" description="Low complexity" evidence="3">
    <location>
        <begin position="1155"/>
        <end position="1167"/>
    </location>
</feature>
<reference evidence="5" key="1">
    <citation type="submission" date="2021-07" db="EMBL/GenBank/DDBJ databases">
        <authorList>
            <person name="Catto M.A."/>
            <person name="Jacobson A."/>
            <person name="Kennedy G."/>
            <person name="Labadie P."/>
            <person name="Hunt B.G."/>
            <person name="Srinivasan R."/>
        </authorList>
    </citation>
    <scope>NUCLEOTIDE SEQUENCE</scope>
    <source>
        <strain evidence="5">PL_HMW_Pooled</strain>
        <tissue evidence="5">Head</tissue>
    </source>
</reference>
<gene>
    <name evidence="5" type="ORF">KUF71_017603</name>
</gene>
<dbReference type="PANTHER" id="PTHR11199:SF0">
    <property type="entry name" value="LD34181P-RELATED"/>
    <property type="match status" value="1"/>
</dbReference>
<comment type="caution">
    <text evidence="5">The sequence shown here is derived from an EMBL/GenBank/DDBJ whole genome shotgun (WGS) entry which is preliminary data.</text>
</comment>
<sequence>MMPRRGGKRIRMDDPPPEYENPMTPMTPYSPYSTPFHNSAAATPMHTGGANAPPAPSTVPNPTAAQIRKALADDTSKQPKKRAVGGRKTNNETLSEDEASLYFILKNGRASIQSTVDDWIETYKSQRDVALLSLMQFFINASGCKGKITSAMQVSMEHAGIIRKMTEEFDEESGEYPLIMTGQQWKKFKNNFCDFVQTLVRQCQYSIIYDQYLMDNVISLLTGLSDSQVRAFRHTATLAAMKLMTALVDVALTVSITLANTQRQYEAERQKTRDKRAADRLESLMAKRQELEENMDEIKNMLTYMFKSVFVHRYRDTLPDIRAICMAEIGVWMKKFHSNFLDDSYLKYIGWTLHDKVGEVRLKCLQALQPLYASEELKGKLELFTSKFKDRIVAMTLDKEYEVAVQAVRLVISILKHHRDILTDKDCEHVYELVYSSHRQVAQAAGEFLNERLFVLDENAVNGIKTRRGKKRLPNTPLIRDLVQFFIESELHEHGAYLVDSLIESNDMMKDWECMTDLLLEEPGPHEEPLDDRQETSLIEIMVCCIRQSATGEPPVGRGPTRKQAPSVKEVKQVKEDKERLTDHFMQALPPLLEKYGVDSDKLTNLLCIPQYFDLERYTSSRQEGNLDQLLKKIQKIVERSTDNDVLDACAKTLEILCSEGTAIYTRCDVARSTLIDTLVNRYKEAIDEWRSLIEGAEEPNEEETFQVITSLKKVSIFSACHNLGHWGIWDSIFQDINDAKEKVRKTLPEEAIKYCIHACYYGILWDLKTIEDRLEAGSPVDAELAALKQRLHQFMDLMKQLLPLTDVQMYREEAYIVVCDLLVLFCNQLGQSSHAALEQLVYEADKSLQQMLNNFIQTYVFIDEDEEELDEHSKIEELHKRRNFLASFCKLIVYNMMPIYVAGDVFKHYVKYYNDYGDIIKATLGKAREINKINCARTMVNSLVLIFQELQTDGQKVNRSAEEFTSVKELAKRFALSFGLDAVKNREAITALHREGILFAVQQSGDGPEDPSSPPPNLAFLEILSEFTNKLLKQDKRVVLNFLNRRISAGMPSSRGEDWQPLMQYRNSLVHGESDQPIVTSKKAYGRKKKDADDEEGGEENANSDEEYNAGPPIATIAKLNRKRAVFAAAAQRPKLDVRYTPVKKRVAEQGVVSSPTSSDAQPSSDHNTGVKAGIKSALRTRSSNHDLSVRFSSDEQSDRFSGRLRKRNTTVPSYEELSDIESDDDNESSRRRKSRSKLPPQRKDSEVNNNSDATNTSESASTASLHMSPNQREIEALTSSSSSVTIRSTANSQDGSNSKSAVSNEESDEDVAGDSSEEYENDSKH</sequence>